<reference evidence="4" key="1">
    <citation type="journal article" date="2019" name="Int. J. Syst. Evol. Microbiol.">
        <title>The Global Catalogue of Microorganisms (GCM) 10K type strain sequencing project: providing services to taxonomists for standard genome sequencing and annotation.</title>
        <authorList>
            <consortium name="The Broad Institute Genomics Platform"/>
            <consortium name="The Broad Institute Genome Sequencing Center for Infectious Disease"/>
            <person name="Wu L."/>
            <person name="Ma J."/>
        </authorList>
    </citation>
    <scope>NUCLEOTIDE SEQUENCE [LARGE SCALE GENOMIC DNA]</scope>
    <source>
        <strain evidence="4">JCM 12393</strain>
    </source>
</reference>
<dbReference type="SUPFAM" id="SSF53850">
    <property type="entry name" value="Periplasmic binding protein-like II"/>
    <property type="match status" value="1"/>
</dbReference>
<dbReference type="Pfam" id="PF12849">
    <property type="entry name" value="PBP_like_2"/>
    <property type="match status" value="1"/>
</dbReference>
<feature type="signal peptide" evidence="1">
    <location>
        <begin position="1"/>
        <end position="28"/>
    </location>
</feature>
<dbReference type="EMBL" id="BAAAKJ010000116">
    <property type="protein sequence ID" value="GAA1391852.1"/>
    <property type="molecule type" value="Genomic_DNA"/>
</dbReference>
<organism evidence="3 4">
    <name type="scientific">Kitasatospora putterlickiae</name>
    <dbReference type="NCBI Taxonomy" id="221725"/>
    <lineage>
        <taxon>Bacteria</taxon>
        <taxon>Bacillati</taxon>
        <taxon>Actinomycetota</taxon>
        <taxon>Actinomycetes</taxon>
        <taxon>Kitasatosporales</taxon>
        <taxon>Streptomycetaceae</taxon>
        <taxon>Kitasatospora</taxon>
    </lineage>
</organism>
<sequence>MRTTMGKPLAVAALAGSLVGLTGGAALADPPVVPNPGDIVGVGSQTTAPLFNQLSADYNAALTAAGDTTSPRLYSFDATGPTPIVLKAGTGSVARPTGTGIGQTYLHAVPSSVDFVRMDRGRLPSDLPTDTFVALAKDAASWAAKSGGHAPANLTTAQLKDIYTCVRTNWQQIDPSLPNATIKPFLPQPGSGLRDFFLKALGGGTPIIPGACVTSGVEDNQGTDPVLNDADALVPYSVGHYVGQAYFGRSTGSDAPGSLTVRGINGIAAVNTVSQTINAPFAATVYGRVLHDLVRGADWTATDAHGAALRNIFGTSGWICRNTTALADIKSHGFLPLPAGACGTTS</sequence>
<proteinExistence type="predicted"/>
<comment type="caution">
    <text evidence="3">The sequence shown here is derived from an EMBL/GenBank/DDBJ whole genome shotgun (WGS) entry which is preliminary data.</text>
</comment>
<evidence type="ECO:0000259" key="2">
    <source>
        <dbReference type="Pfam" id="PF12849"/>
    </source>
</evidence>
<keyword evidence="1" id="KW-0732">Signal</keyword>
<dbReference type="RefSeq" id="WP_344332505.1">
    <property type="nucleotide sequence ID" value="NZ_BAAAKJ010000116.1"/>
</dbReference>
<feature type="domain" description="PBP" evidence="2">
    <location>
        <begin position="137"/>
        <end position="221"/>
    </location>
</feature>
<accession>A0ABP4IIT8</accession>
<evidence type="ECO:0000313" key="3">
    <source>
        <dbReference type="EMBL" id="GAA1391852.1"/>
    </source>
</evidence>
<keyword evidence="4" id="KW-1185">Reference proteome</keyword>
<gene>
    <name evidence="3" type="ORF">GCM10009639_22330</name>
</gene>
<protein>
    <recommendedName>
        <fullName evidence="2">PBP domain-containing protein</fullName>
    </recommendedName>
</protein>
<dbReference type="InterPro" id="IPR024370">
    <property type="entry name" value="PBP_domain"/>
</dbReference>
<dbReference type="Proteomes" id="UP001499863">
    <property type="component" value="Unassembled WGS sequence"/>
</dbReference>
<feature type="chain" id="PRO_5045865302" description="PBP domain-containing protein" evidence="1">
    <location>
        <begin position="29"/>
        <end position="346"/>
    </location>
</feature>
<evidence type="ECO:0000256" key="1">
    <source>
        <dbReference type="SAM" id="SignalP"/>
    </source>
</evidence>
<name>A0ABP4IIT8_9ACTN</name>
<dbReference type="Gene3D" id="3.40.190.10">
    <property type="entry name" value="Periplasmic binding protein-like II"/>
    <property type="match status" value="1"/>
</dbReference>
<evidence type="ECO:0000313" key="4">
    <source>
        <dbReference type="Proteomes" id="UP001499863"/>
    </source>
</evidence>